<dbReference type="GO" id="GO:0140359">
    <property type="term" value="F:ABC-type transporter activity"/>
    <property type="evidence" value="ECO:0007669"/>
    <property type="project" value="InterPro"/>
</dbReference>
<comment type="similarity">
    <text evidence="2">Belongs to the ABC transporter superfamily. ABCG family. PDR (TC 3.A.1.205) subfamily.</text>
</comment>
<dbReference type="GO" id="GO:0016020">
    <property type="term" value="C:membrane"/>
    <property type="evidence" value="ECO:0007669"/>
    <property type="project" value="UniProtKB-SubCell"/>
</dbReference>
<evidence type="ECO:0000313" key="12">
    <source>
        <dbReference type="EMBL" id="TQD71631.1"/>
    </source>
</evidence>
<dbReference type="Proteomes" id="UP000315295">
    <property type="component" value="Unassembled WGS sequence"/>
</dbReference>
<keyword evidence="7" id="KW-0067">ATP-binding</keyword>
<dbReference type="SUPFAM" id="SSF52540">
    <property type="entry name" value="P-loop containing nucleoside triphosphate hydrolases"/>
    <property type="match status" value="1"/>
</dbReference>
<dbReference type="STRING" id="106549.A0A540KBN6"/>
<dbReference type="InterPro" id="IPR003593">
    <property type="entry name" value="AAA+_ATPase"/>
</dbReference>
<evidence type="ECO:0000256" key="8">
    <source>
        <dbReference type="ARBA" id="ARBA00022989"/>
    </source>
</evidence>
<keyword evidence="9 10" id="KW-0472">Membrane</keyword>
<dbReference type="PROSITE" id="PS50893">
    <property type="entry name" value="ABC_TRANSPORTER_2"/>
    <property type="match status" value="1"/>
</dbReference>
<dbReference type="Pfam" id="PF00005">
    <property type="entry name" value="ABC_tran"/>
    <property type="match status" value="1"/>
</dbReference>
<keyword evidence="6" id="KW-0547">Nucleotide-binding</keyword>
<dbReference type="PANTHER" id="PTHR48040">
    <property type="entry name" value="PLEIOTROPIC DRUG RESISTANCE PROTEIN 1-LIKE ISOFORM X1"/>
    <property type="match status" value="1"/>
</dbReference>
<sequence>MSNPGSGRSSFDMWRNTSMEVFSMSSRHEEDDEESLTWAAIERLPTYLRTRRGLLAEEEGKAREIDVTNLGLLERKNLLERLIKIAEEDNEKFLLKLKDRMNRVGLEYPTTEVRFEHLNVEAEAYVGGRALPTMFNFSINMLELFLNYLHILPSRKQQLPILNDVSGIIKPKRMTLLLGPPGSGKTTLLLALAGKLGKDLKLSGRVTYNGHGMEEFIPERTSAYISQHDLHIPELTVRETMAFSARCQGVGPRYEMLVELSRREKAANIKPDPDLDVYMKAAALEGQETNVVTDYIIKVLGLDICADTMVGDHMRRGVSGGQRKRLTTGEMLVGPAKALFMDEISTGLDSSTTYHIVNSLRQSIHILNGTALISLLQPAPETYDLFDDIILLSDGHIVYQGPRENVLEFFEQMGFKCPERKGVADFLQEVTSMKDQEQYWAHKEKPYSFVTSDEFAEALQSFHIGRELGDELAIPFDKSKGNPASLTTKKYGVGKKELYKACMSRQILLMKRNSFIYIFKMIQFSLMALVTMTLFLRTEMHRGSVEDGGIYMGSLFFTIVIIMFSGYSELAMTVMRLPVFFKQRDLLFFPAWAYALPNCLIRIPLTIVEVSIWVTVTYYVIGYDPNIGRTQYVGFCGTENSDMVEMVLLGVSGVLDFVRIAYFTIWRHQGYA</sequence>
<dbReference type="Gene3D" id="3.40.50.300">
    <property type="entry name" value="P-loop containing nucleotide triphosphate hydrolases"/>
    <property type="match status" value="1"/>
</dbReference>
<evidence type="ECO:0000256" key="2">
    <source>
        <dbReference type="ARBA" id="ARBA00006012"/>
    </source>
</evidence>
<feature type="transmembrane region" description="Helical" evidence="10">
    <location>
        <begin position="548"/>
        <end position="567"/>
    </location>
</feature>
<dbReference type="InterPro" id="IPR027417">
    <property type="entry name" value="P-loop_NTPase"/>
</dbReference>
<keyword evidence="13" id="KW-1185">Reference proteome</keyword>
<keyword evidence="8 10" id="KW-1133">Transmembrane helix</keyword>
<accession>A0A540KBN6</accession>
<dbReference type="FunFam" id="3.40.50.300:FF:000179">
    <property type="entry name" value="ABC transporter G family member 34"/>
    <property type="match status" value="1"/>
</dbReference>
<dbReference type="SMART" id="SM00382">
    <property type="entry name" value="AAA"/>
    <property type="match status" value="1"/>
</dbReference>
<dbReference type="GO" id="GO:0016887">
    <property type="term" value="F:ATP hydrolysis activity"/>
    <property type="evidence" value="ECO:0007669"/>
    <property type="project" value="InterPro"/>
</dbReference>
<comment type="caution">
    <text evidence="12">The sequence shown here is derived from an EMBL/GenBank/DDBJ whole genome shotgun (WGS) entry which is preliminary data.</text>
</comment>
<evidence type="ECO:0000256" key="9">
    <source>
        <dbReference type="ARBA" id="ARBA00023136"/>
    </source>
</evidence>
<evidence type="ECO:0000256" key="6">
    <source>
        <dbReference type="ARBA" id="ARBA00022741"/>
    </source>
</evidence>
<evidence type="ECO:0000256" key="4">
    <source>
        <dbReference type="ARBA" id="ARBA00022692"/>
    </source>
</evidence>
<protein>
    <recommendedName>
        <fullName evidence="11">ABC transporter domain-containing protein</fullName>
    </recommendedName>
</protein>
<dbReference type="Pfam" id="PF14510">
    <property type="entry name" value="ABC_trans_N"/>
    <property type="match status" value="1"/>
</dbReference>
<dbReference type="PANTHER" id="PTHR48040:SF45">
    <property type="entry name" value="PLEIOTROPIC DRUG RESISTANCE PROTEIN 1-LIKE"/>
    <property type="match status" value="1"/>
</dbReference>
<keyword evidence="3" id="KW-0813">Transport</keyword>
<evidence type="ECO:0000256" key="1">
    <source>
        <dbReference type="ARBA" id="ARBA00004141"/>
    </source>
</evidence>
<feature type="transmembrane region" description="Helical" evidence="10">
    <location>
        <begin position="600"/>
        <end position="621"/>
    </location>
</feature>
<keyword evidence="4 10" id="KW-0812">Transmembrane</keyword>
<comment type="subcellular location">
    <subcellularLocation>
        <location evidence="1">Membrane</location>
        <topology evidence="1">Multi-pass membrane protein</topology>
    </subcellularLocation>
</comment>
<name>A0A540KBN6_MALBA</name>
<dbReference type="Pfam" id="PF01061">
    <property type="entry name" value="ABC2_membrane"/>
    <property type="match status" value="1"/>
</dbReference>
<evidence type="ECO:0000256" key="7">
    <source>
        <dbReference type="ARBA" id="ARBA00022840"/>
    </source>
</evidence>
<feature type="domain" description="ABC transporter" evidence="11">
    <location>
        <begin position="146"/>
        <end position="419"/>
    </location>
</feature>
<organism evidence="12 13">
    <name type="scientific">Malus baccata</name>
    <name type="common">Siberian crab apple</name>
    <name type="synonym">Pyrus baccata</name>
    <dbReference type="NCBI Taxonomy" id="106549"/>
    <lineage>
        <taxon>Eukaryota</taxon>
        <taxon>Viridiplantae</taxon>
        <taxon>Streptophyta</taxon>
        <taxon>Embryophyta</taxon>
        <taxon>Tracheophyta</taxon>
        <taxon>Spermatophyta</taxon>
        <taxon>Magnoliopsida</taxon>
        <taxon>eudicotyledons</taxon>
        <taxon>Gunneridae</taxon>
        <taxon>Pentapetalae</taxon>
        <taxon>rosids</taxon>
        <taxon>fabids</taxon>
        <taxon>Rosales</taxon>
        <taxon>Rosaceae</taxon>
        <taxon>Amygdaloideae</taxon>
        <taxon>Maleae</taxon>
        <taxon>Malus</taxon>
    </lineage>
</organism>
<dbReference type="EMBL" id="VIEB01001520">
    <property type="protein sequence ID" value="TQD71631.1"/>
    <property type="molecule type" value="Genomic_DNA"/>
</dbReference>
<evidence type="ECO:0000259" key="11">
    <source>
        <dbReference type="PROSITE" id="PS50893"/>
    </source>
</evidence>
<dbReference type="InterPro" id="IPR029481">
    <property type="entry name" value="ABC_trans_N"/>
</dbReference>
<dbReference type="InterPro" id="IPR013525">
    <property type="entry name" value="ABC2_TM"/>
</dbReference>
<dbReference type="InterPro" id="IPR003439">
    <property type="entry name" value="ABC_transporter-like_ATP-bd"/>
</dbReference>
<dbReference type="GO" id="GO:0005524">
    <property type="term" value="F:ATP binding"/>
    <property type="evidence" value="ECO:0007669"/>
    <property type="project" value="UniProtKB-KW"/>
</dbReference>
<feature type="transmembrane region" description="Helical" evidence="10">
    <location>
        <begin position="515"/>
        <end position="536"/>
    </location>
</feature>
<evidence type="ECO:0000256" key="3">
    <source>
        <dbReference type="ARBA" id="ARBA00022448"/>
    </source>
</evidence>
<dbReference type="Pfam" id="PF19055">
    <property type="entry name" value="ABC2_membrane_7"/>
    <property type="match status" value="1"/>
</dbReference>
<proteinExistence type="inferred from homology"/>
<gene>
    <name evidence="12" type="ORF">C1H46_042845</name>
</gene>
<dbReference type="AlphaFoldDB" id="A0A540KBN6"/>
<reference evidence="12 13" key="1">
    <citation type="journal article" date="2019" name="G3 (Bethesda)">
        <title>Sequencing of a Wild Apple (Malus baccata) Genome Unravels the Differences Between Cultivated and Wild Apple Species Regarding Disease Resistance and Cold Tolerance.</title>
        <authorList>
            <person name="Chen X."/>
        </authorList>
    </citation>
    <scope>NUCLEOTIDE SEQUENCE [LARGE SCALE GENOMIC DNA]</scope>
    <source>
        <strain evidence="13">cv. Shandingzi</strain>
        <tissue evidence="12">Leaves</tissue>
    </source>
</reference>
<dbReference type="InterPro" id="IPR043926">
    <property type="entry name" value="ABCG_dom"/>
</dbReference>
<evidence type="ECO:0000313" key="13">
    <source>
        <dbReference type="Proteomes" id="UP000315295"/>
    </source>
</evidence>
<evidence type="ECO:0000256" key="5">
    <source>
        <dbReference type="ARBA" id="ARBA00022737"/>
    </source>
</evidence>
<keyword evidence="5" id="KW-0677">Repeat</keyword>
<evidence type="ECO:0000256" key="10">
    <source>
        <dbReference type="SAM" id="Phobius"/>
    </source>
</evidence>